<name>A0A1H8RSP7_9FLAO</name>
<keyword evidence="2" id="KW-1185">Reference proteome</keyword>
<dbReference type="EMBL" id="FODN01000014">
    <property type="protein sequence ID" value="SEO69204.1"/>
    <property type="molecule type" value="Genomic_DNA"/>
</dbReference>
<proteinExistence type="predicted"/>
<evidence type="ECO:0000313" key="2">
    <source>
        <dbReference type="Proteomes" id="UP000198657"/>
    </source>
</evidence>
<protein>
    <submittedName>
        <fullName evidence="1">Uncharacterized protein</fullName>
    </submittedName>
</protein>
<sequence>MQKIEMKGEFSKKQIFSRRNLIAKLKKWNSPYKAKVLFLLKTSYLKLNLEHYFYQTKIAA</sequence>
<dbReference type="Proteomes" id="UP000198657">
    <property type="component" value="Unassembled WGS sequence"/>
</dbReference>
<gene>
    <name evidence="1" type="ORF">SAMN04487942_0145</name>
</gene>
<evidence type="ECO:0000313" key="1">
    <source>
        <dbReference type="EMBL" id="SEO69204.1"/>
    </source>
</evidence>
<dbReference type="AlphaFoldDB" id="A0A1H8RSP7"/>
<dbReference type="STRING" id="604089.SAMN04487942_0145"/>
<accession>A0A1H8RSP7</accession>
<organism evidence="1 2">
    <name type="scientific">Flavobacterium sinopsychrotolerans</name>
    <dbReference type="NCBI Taxonomy" id="604089"/>
    <lineage>
        <taxon>Bacteria</taxon>
        <taxon>Pseudomonadati</taxon>
        <taxon>Bacteroidota</taxon>
        <taxon>Flavobacteriia</taxon>
        <taxon>Flavobacteriales</taxon>
        <taxon>Flavobacteriaceae</taxon>
        <taxon>Flavobacterium</taxon>
    </lineage>
</organism>
<reference evidence="2" key="1">
    <citation type="submission" date="2016-10" db="EMBL/GenBank/DDBJ databases">
        <authorList>
            <person name="Varghese N."/>
            <person name="Submissions S."/>
        </authorList>
    </citation>
    <scope>NUCLEOTIDE SEQUENCE [LARGE SCALE GENOMIC DNA]</scope>
    <source>
        <strain evidence="2">CGMCC 1.8704</strain>
    </source>
</reference>